<dbReference type="InterPro" id="IPR004099">
    <property type="entry name" value="Pyr_nucl-diS_OxRdtase_dimer"/>
</dbReference>
<evidence type="ECO:0000259" key="5">
    <source>
        <dbReference type="Pfam" id="PF07992"/>
    </source>
</evidence>
<dbReference type="Pfam" id="PF07992">
    <property type="entry name" value="Pyr_redox_2"/>
    <property type="match status" value="1"/>
</dbReference>
<evidence type="ECO:0000256" key="2">
    <source>
        <dbReference type="ARBA" id="ARBA00022630"/>
    </source>
</evidence>
<name>A0A5B8NKF2_9CHRO</name>
<dbReference type="PANTHER" id="PTHR43014:SF5">
    <property type="entry name" value="GLUTATHIONE REDUCTASE (NADPH)"/>
    <property type="match status" value="1"/>
</dbReference>
<evidence type="ECO:0000256" key="1">
    <source>
        <dbReference type="ARBA" id="ARBA00001974"/>
    </source>
</evidence>
<protein>
    <submittedName>
        <fullName evidence="6">NAD(P)/FAD-dependent oxidoreductase</fullName>
    </submittedName>
</protein>
<keyword evidence="7" id="KW-1185">Reference proteome</keyword>
<comment type="cofactor">
    <cofactor evidence="1">
        <name>FAD</name>
        <dbReference type="ChEBI" id="CHEBI:57692"/>
    </cofactor>
</comment>
<dbReference type="InterPro" id="IPR023753">
    <property type="entry name" value="FAD/NAD-binding_dom"/>
</dbReference>
<dbReference type="GO" id="GO:0016491">
    <property type="term" value="F:oxidoreductase activity"/>
    <property type="evidence" value="ECO:0007669"/>
    <property type="project" value="InterPro"/>
</dbReference>
<feature type="domain" description="FAD/NAD(P)-binding" evidence="5">
    <location>
        <begin position="8"/>
        <end position="314"/>
    </location>
</feature>
<keyword evidence="2" id="KW-0285">Flavoprotein</keyword>
<dbReference type="InterPro" id="IPR016156">
    <property type="entry name" value="FAD/NAD-linked_Rdtase_dimer_sf"/>
</dbReference>
<keyword evidence="3" id="KW-0274">FAD</keyword>
<dbReference type="Pfam" id="PF02852">
    <property type="entry name" value="Pyr_redox_dim"/>
    <property type="match status" value="1"/>
</dbReference>
<dbReference type="RefSeq" id="WP_146295030.1">
    <property type="nucleotide sequence ID" value="NZ_CP042326.1"/>
</dbReference>
<proteinExistence type="predicted"/>
<dbReference type="Gene3D" id="3.50.50.60">
    <property type="entry name" value="FAD/NAD(P)-binding domain"/>
    <property type="match status" value="2"/>
</dbReference>
<evidence type="ECO:0000256" key="3">
    <source>
        <dbReference type="ARBA" id="ARBA00022827"/>
    </source>
</evidence>
<accession>A0A5B8NKF2</accession>
<dbReference type="PANTHER" id="PTHR43014">
    <property type="entry name" value="MERCURIC REDUCTASE"/>
    <property type="match status" value="1"/>
</dbReference>
<evidence type="ECO:0000313" key="7">
    <source>
        <dbReference type="Proteomes" id="UP000318453"/>
    </source>
</evidence>
<gene>
    <name evidence="6" type="ORF">FRE64_05520</name>
</gene>
<dbReference type="InterPro" id="IPR036188">
    <property type="entry name" value="FAD/NAD-bd_sf"/>
</dbReference>
<dbReference type="EMBL" id="CP042326">
    <property type="protein sequence ID" value="QDZ39428.1"/>
    <property type="molecule type" value="Genomic_DNA"/>
</dbReference>
<dbReference type="Gene3D" id="3.30.390.30">
    <property type="match status" value="1"/>
</dbReference>
<dbReference type="PRINTS" id="PR00411">
    <property type="entry name" value="PNDRDTASEI"/>
</dbReference>
<dbReference type="AlphaFoldDB" id="A0A5B8NKF2"/>
<dbReference type="PRINTS" id="PR00368">
    <property type="entry name" value="FADPNR"/>
</dbReference>
<dbReference type="OrthoDB" id="9807946at2"/>
<evidence type="ECO:0000259" key="4">
    <source>
        <dbReference type="Pfam" id="PF02852"/>
    </source>
</evidence>
<reference evidence="6 7" key="1">
    <citation type="submission" date="2019-08" db="EMBL/GenBank/DDBJ databases">
        <title>Carotenoids and Carotenoid Binding Proteins in the Halophilic Cyanobacterium Euhalothece sp. ZM00.</title>
        <authorList>
            <person name="Cho S.M."/>
            <person name="Song J.Y."/>
            <person name="Park Y.-I."/>
        </authorList>
    </citation>
    <scope>NUCLEOTIDE SEQUENCE [LARGE SCALE GENOMIC DNA]</scope>
    <source>
        <strain evidence="6 7">Z-M001</strain>
    </source>
</reference>
<dbReference type="SUPFAM" id="SSF55424">
    <property type="entry name" value="FAD/NAD-linked reductases, dimerisation (C-terminal) domain"/>
    <property type="match status" value="1"/>
</dbReference>
<sequence length="473" mass="53406">MPFPIFSYDLIIIGNTATGRYAALKASLWEARVALVTQDISSSDEADSLYNFTLTQLTQIAQKWENIIPPSFPPIETYQEWAQEVITIFQEESNLVKLEAQGVDVIEGKGEFCRLPKQAFIINEKKIQARAYLIATETTPILPNISDLSGVGYLTFSDLKIQNTLPNLPDNITIIGEDPKAISLAQNLASLNKQVTLAVANSHLLPAEDQEISYWLQMQLEANGINLLTKSPLLEIQEFNGKKALRLGKHNFKTDEIIIFPATSPNIEGLNLEGIDVDYDGKGVILNKYLQTTNQKVYACGSIVGGYDFFNLAQHEVEIALKNALFLPLFQVNYHLIPYVIQSIPNLGRVGISEAQAQRRYGQNFVIFKEYFKNNLVHLSQGEPTGFLKLIIHKNGTILGGHCCSNHAQELVSVIALAMSQNLKIQQLGKINFPSPSTWDVMKGILQQWESYYYRTHPRLRELRKRYFFKRRP</sequence>
<evidence type="ECO:0000313" key="6">
    <source>
        <dbReference type="EMBL" id="QDZ39428.1"/>
    </source>
</evidence>
<dbReference type="SUPFAM" id="SSF51905">
    <property type="entry name" value="FAD/NAD(P)-binding domain"/>
    <property type="match status" value="1"/>
</dbReference>
<dbReference type="KEGG" id="enn:FRE64_05520"/>
<dbReference type="Proteomes" id="UP000318453">
    <property type="component" value="Chromosome"/>
</dbReference>
<feature type="domain" description="Pyridine nucleotide-disulphide oxidoreductase dimerisation" evidence="4">
    <location>
        <begin position="337"/>
        <end position="439"/>
    </location>
</feature>
<organism evidence="6 7">
    <name type="scientific">Euhalothece natronophila Z-M001</name>
    <dbReference type="NCBI Taxonomy" id="522448"/>
    <lineage>
        <taxon>Bacteria</taxon>
        <taxon>Bacillati</taxon>
        <taxon>Cyanobacteriota</taxon>
        <taxon>Cyanophyceae</taxon>
        <taxon>Oscillatoriophycideae</taxon>
        <taxon>Chroococcales</taxon>
        <taxon>Halothecacae</taxon>
        <taxon>Halothece cluster</taxon>
        <taxon>Euhalothece</taxon>
    </lineage>
</organism>